<protein>
    <submittedName>
        <fullName evidence="1">Uncharacterized protein</fullName>
    </submittedName>
</protein>
<reference evidence="1 2" key="1">
    <citation type="submission" date="2021-02" db="EMBL/GenBank/DDBJ databases">
        <title>Brevundimonas sp. CS1 genome sequence.</title>
        <authorList>
            <person name="Lee K."/>
            <person name="Choi Y.-J."/>
            <person name="Son H.-R."/>
        </authorList>
    </citation>
    <scope>NUCLEOTIDE SEQUENCE [LARGE SCALE GENOMIC DNA]</scope>
    <source>
        <strain evidence="1 2">CS1</strain>
    </source>
</reference>
<proteinExistence type="predicted"/>
<dbReference type="PROSITE" id="PS50007">
    <property type="entry name" value="PIPLC_X_DOMAIN"/>
    <property type="match status" value="1"/>
</dbReference>
<evidence type="ECO:0000313" key="2">
    <source>
        <dbReference type="Proteomes" id="UP000662957"/>
    </source>
</evidence>
<name>A0ABX7LJ02_9CAUL</name>
<dbReference type="EMBL" id="CP070968">
    <property type="protein sequence ID" value="QSF52853.1"/>
    <property type="molecule type" value="Genomic_DNA"/>
</dbReference>
<gene>
    <name evidence="1" type="ORF">JX001_08345</name>
</gene>
<accession>A0ABX7LJ02</accession>
<keyword evidence="2" id="KW-1185">Reference proteome</keyword>
<dbReference type="RefSeq" id="WP_205680723.1">
    <property type="nucleotide sequence ID" value="NZ_CP070968.1"/>
</dbReference>
<sequence>MVLVRGDGASHLSTPQTMEQKVMVKVVGFPAPVDVSGLAPGSAFLVGDFNPPLYGLTVKAGDRVTAIVLGQVKGQAASPGYLQNENLPRECYAVDAEVVIGRTAKTERREAVSHGALVFDGANKPFLVIEQVDPFPRLYVSLESGEATPDGPAGMLRIYANWVLTLESDGKALTEFTLNG</sequence>
<dbReference type="Proteomes" id="UP000662957">
    <property type="component" value="Chromosome"/>
</dbReference>
<evidence type="ECO:0000313" key="1">
    <source>
        <dbReference type="EMBL" id="QSF52853.1"/>
    </source>
</evidence>
<organism evidence="1 2">
    <name type="scientific">Brevundimonas fontaquae</name>
    <dbReference type="NCBI Taxonomy" id="2813778"/>
    <lineage>
        <taxon>Bacteria</taxon>
        <taxon>Pseudomonadati</taxon>
        <taxon>Pseudomonadota</taxon>
        <taxon>Alphaproteobacteria</taxon>
        <taxon>Caulobacterales</taxon>
        <taxon>Caulobacteraceae</taxon>
        <taxon>Brevundimonas</taxon>
    </lineage>
</organism>